<feature type="transmembrane region" description="Helical" evidence="6">
    <location>
        <begin position="21"/>
        <end position="38"/>
    </location>
</feature>
<keyword evidence="4 6" id="KW-1133">Transmembrane helix</keyword>
<gene>
    <name evidence="9" type="ORF">GCM10007916_24670</name>
</gene>
<evidence type="ECO:0000259" key="8">
    <source>
        <dbReference type="Pfam" id="PF11893"/>
    </source>
</evidence>
<dbReference type="Pfam" id="PF11893">
    <property type="entry name" value="DUF3413"/>
    <property type="match status" value="1"/>
</dbReference>
<reference evidence="10" key="1">
    <citation type="journal article" date="2019" name="Int. J. Syst. Evol. Microbiol.">
        <title>The Global Catalogue of Microorganisms (GCM) 10K type strain sequencing project: providing services to taxonomists for standard genome sequencing and annotation.</title>
        <authorList>
            <consortium name="The Broad Institute Genomics Platform"/>
            <consortium name="The Broad Institute Genome Sequencing Center for Infectious Disease"/>
            <person name="Wu L."/>
            <person name="Ma J."/>
        </authorList>
    </citation>
    <scope>NUCLEOTIDE SEQUENCE [LARGE SCALE GENOMIC DNA]</scope>
    <source>
        <strain evidence="10">NBRC 103166</strain>
    </source>
</reference>
<feature type="domain" description="Inner membrane protein YejM N-terminal" evidence="8">
    <location>
        <begin position="6"/>
        <end position="251"/>
    </location>
</feature>
<feature type="transmembrane region" description="Helical" evidence="6">
    <location>
        <begin position="85"/>
        <end position="103"/>
    </location>
</feature>
<accession>A0ABQ6E1X3</accession>
<evidence type="ECO:0000313" key="10">
    <source>
        <dbReference type="Proteomes" id="UP001157353"/>
    </source>
</evidence>
<dbReference type="InterPro" id="IPR050448">
    <property type="entry name" value="OpgB/LTA_synthase_biosynth"/>
</dbReference>
<keyword evidence="5 6" id="KW-0472">Membrane</keyword>
<proteinExistence type="predicted"/>
<evidence type="ECO:0000256" key="6">
    <source>
        <dbReference type="SAM" id="Phobius"/>
    </source>
</evidence>
<evidence type="ECO:0000256" key="5">
    <source>
        <dbReference type="ARBA" id="ARBA00023136"/>
    </source>
</evidence>
<evidence type="ECO:0000313" key="9">
    <source>
        <dbReference type="EMBL" id="GLS91398.1"/>
    </source>
</evidence>
<evidence type="ECO:0000256" key="2">
    <source>
        <dbReference type="ARBA" id="ARBA00022475"/>
    </source>
</evidence>
<dbReference type="PANTHER" id="PTHR47371:SF3">
    <property type="entry name" value="PHOSPHOGLYCEROL TRANSFERASE I"/>
    <property type="match status" value="1"/>
</dbReference>
<dbReference type="InterPro" id="IPR024588">
    <property type="entry name" value="YejM_N"/>
</dbReference>
<evidence type="ECO:0000259" key="7">
    <source>
        <dbReference type="Pfam" id="PF00884"/>
    </source>
</evidence>
<keyword evidence="10" id="KW-1185">Reference proteome</keyword>
<organism evidence="9 10">
    <name type="scientific">Psychromonas marina</name>
    <dbReference type="NCBI Taxonomy" id="88364"/>
    <lineage>
        <taxon>Bacteria</taxon>
        <taxon>Pseudomonadati</taxon>
        <taxon>Pseudomonadota</taxon>
        <taxon>Gammaproteobacteria</taxon>
        <taxon>Alteromonadales</taxon>
        <taxon>Psychromonadaceae</taxon>
        <taxon>Psychromonas</taxon>
    </lineage>
</organism>
<dbReference type="InterPro" id="IPR017850">
    <property type="entry name" value="Alkaline_phosphatase_core_sf"/>
</dbReference>
<dbReference type="PIRSF" id="PIRSF004950">
    <property type="entry name" value="Mmb_sulf_HI0842"/>
    <property type="match status" value="1"/>
</dbReference>
<feature type="transmembrane region" description="Helical" evidence="6">
    <location>
        <begin position="58"/>
        <end position="78"/>
    </location>
</feature>
<keyword evidence="3 6" id="KW-0812">Transmembrane</keyword>
<name>A0ABQ6E1X3_9GAMM</name>
<dbReference type="Pfam" id="PF00884">
    <property type="entry name" value="Sulfatase"/>
    <property type="match status" value="1"/>
</dbReference>
<evidence type="ECO:0000256" key="3">
    <source>
        <dbReference type="ARBA" id="ARBA00022692"/>
    </source>
</evidence>
<feature type="transmembrane region" description="Helical" evidence="6">
    <location>
        <begin position="137"/>
        <end position="157"/>
    </location>
</feature>
<dbReference type="InterPro" id="IPR000917">
    <property type="entry name" value="Sulfatase_N"/>
</dbReference>
<keyword evidence="2" id="KW-1003">Cell membrane</keyword>
<dbReference type="PANTHER" id="PTHR47371">
    <property type="entry name" value="LIPOTEICHOIC ACID SYNTHASE"/>
    <property type="match status" value="1"/>
</dbReference>
<dbReference type="RefSeq" id="WP_284204513.1">
    <property type="nucleotide sequence ID" value="NZ_BSPQ01000013.1"/>
</dbReference>
<protein>
    <submittedName>
        <fullName evidence="9">Sulfatase</fullName>
    </submittedName>
</protein>
<dbReference type="InterPro" id="IPR012159">
    <property type="entry name" value="YejM-like"/>
</dbReference>
<dbReference type="SUPFAM" id="SSF53649">
    <property type="entry name" value="Alkaline phosphatase-like"/>
    <property type="match status" value="1"/>
</dbReference>
<evidence type="ECO:0000256" key="4">
    <source>
        <dbReference type="ARBA" id="ARBA00022989"/>
    </source>
</evidence>
<sequence length="599" mass="69198">MVETGNKFHDNVSRLVNWAHWFTFFNLIIVSLISLRYIKYAGLSDSGVGIAYQFTSLIGHYSFVCAMVFGVLLFPLAFVVPYQRLYRFVAILISTAAVTFLIVDTQIFKLYEFHLTPLIWQFLQRPEQVEQIYSINLHYISIPIIFTLEFVISFFVWRKCRQLQAKRIGKPIAIFLFSVFVITHLTYIWADAKQYRPITQQKSLYPLSYPMTARTFLTKQGWLSEDKLQHRIVRQQGESSSSLNYPKQPLSYFNEQLGSRTDKNIVVITVDALRADLLNDKNMPLTNKLSQQGLNFTEHYSGASNRAQGIFSLFYGLPNRYWSDITLNYIPPVLMTRLQDKHYQFGLFSSNGFMSEEFIQSSFSHLNLPELQHSSIDSNNEIITEQWQQWFKETKAVQNRFSFLYYQQSGDALALDDSNFSLAQRSEKMERYQRQVRDIDVQINQIVETLKVNKQLENTIVIITGTHGASFEKANSAQAAINNAHVPLVVLWPGQTSRTITRMTSHVDIVPTLMEEALGIQSSADQYSIGQSLLDNSARPYLLSGDLKKYVIYEKDKITQFENNGDISSINWQGITLNEEDFDITLLIDVLSQLRRFQN</sequence>
<dbReference type="Proteomes" id="UP001157353">
    <property type="component" value="Unassembled WGS sequence"/>
</dbReference>
<dbReference type="EMBL" id="BSPQ01000013">
    <property type="protein sequence ID" value="GLS91398.1"/>
    <property type="molecule type" value="Genomic_DNA"/>
</dbReference>
<comment type="caution">
    <text evidence="9">The sequence shown here is derived from an EMBL/GenBank/DDBJ whole genome shotgun (WGS) entry which is preliminary data.</text>
</comment>
<dbReference type="Gene3D" id="3.40.720.10">
    <property type="entry name" value="Alkaline Phosphatase, subunit A"/>
    <property type="match status" value="1"/>
</dbReference>
<feature type="domain" description="Sulfatase N-terminal" evidence="7">
    <location>
        <begin position="263"/>
        <end position="517"/>
    </location>
</feature>
<comment type="subcellular location">
    <subcellularLocation>
        <location evidence="1">Cell membrane</location>
        <topology evidence="1">Multi-pass membrane protein</topology>
    </subcellularLocation>
</comment>
<evidence type="ECO:0000256" key="1">
    <source>
        <dbReference type="ARBA" id="ARBA00004651"/>
    </source>
</evidence>
<feature type="transmembrane region" description="Helical" evidence="6">
    <location>
        <begin position="169"/>
        <end position="190"/>
    </location>
</feature>